<keyword evidence="8" id="KW-0436">Ligase</keyword>
<evidence type="ECO:0000259" key="7">
    <source>
        <dbReference type="Pfam" id="PF04932"/>
    </source>
</evidence>
<proteinExistence type="predicted"/>
<evidence type="ECO:0000313" key="8">
    <source>
        <dbReference type="EMBL" id="QGQ93546.1"/>
    </source>
</evidence>
<organism evidence="8 9">
    <name type="scientific">Paenibacillus psychroresistens</name>
    <dbReference type="NCBI Taxonomy" id="1778678"/>
    <lineage>
        <taxon>Bacteria</taxon>
        <taxon>Bacillati</taxon>
        <taxon>Bacillota</taxon>
        <taxon>Bacilli</taxon>
        <taxon>Bacillales</taxon>
        <taxon>Paenibacillaceae</taxon>
        <taxon>Paenibacillus</taxon>
    </lineage>
</organism>
<dbReference type="GO" id="GO:0016874">
    <property type="term" value="F:ligase activity"/>
    <property type="evidence" value="ECO:0007669"/>
    <property type="project" value="UniProtKB-KW"/>
</dbReference>
<evidence type="ECO:0000256" key="1">
    <source>
        <dbReference type="ARBA" id="ARBA00004141"/>
    </source>
</evidence>
<feature type="transmembrane region" description="Helical" evidence="6">
    <location>
        <begin position="297"/>
        <end position="320"/>
    </location>
</feature>
<dbReference type="PANTHER" id="PTHR37422">
    <property type="entry name" value="TEICHURONIC ACID BIOSYNTHESIS PROTEIN TUAE"/>
    <property type="match status" value="1"/>
</dbReference>
<comment type="subcellular location">
    <subcellularLocation>
        <location evidence="1">Membrane</location>
        <topology evidence="1">Multi-pass membrane protein</topology>
    </subcellularLocation>
</comment>
<protein>
    <submittedName>
        <fullName evidence="8">O-antigen ligase domain-containing protein</fullName>
    </submittedName>
</protein>
<keyword evidence="3 6" id="KW-1133">Transmembrane helix</keyword>
<dbReference type="PANTHER" id="PTHR37422:SF17">
    <property type="entry name" value="O-ANTIGEN LIGASE"/>
    <property type="match status" value="1"/>
</dbReference>
<sequence length="495" mass="56693">MQRFRLYTIALFIMWGALRQGFFYELDAVLMLTVLASAILIMILLEKKLEVNLFQALLILFTIVYWAALFYAQDFELAMEEALKVTSMPLIGFVAARLTYNNKLKLLKLCIWVGSSLVVVGVLFNLYRQNRLESTIEYANTLAIFLLVTAILCILFYLHEQKVGLLFHLTLQISGLLLTLSRSVWILWIAAILLLLLSYKLLRTRKQLARFSFVQLAALGLAVLIKWDLFFFLNRVHSIQAKASELQIRFVYWRDSLAMIRDHFLLGTGGGGWSVLLPEYSDPVYFVKYVHNQYLQIFMDVGLVGLVIFISILFVFYRGIGLGIMQNEESRLWNKGFVIIVTFILLHAGFDFDLSFPLMLGVVVLVLSIGSENLFNLTIKNQAYYRLSLVSIFAFLLFSAWLTTGYSFMKKGEHNIQSNIQIAAAQKQFTTAKWFLPWSSKAYYDAAKGYVLLGNQTNDSASYQKAKEEIEKAIQLSPKQSLYQALLLELQQATQ</sequence>
<reference evidence="9" key="1">
    <citation type="submission" date="2018-11" db="EMBL/GenBank/DDBJ databases">
        <title>Complete genome sequence of Paenibacillus sp. ML311-T8.</title>
        <authorList>
            <person name="Nam Y.-D."/>
            <person name="Kang J."/>
            <person name="Chung W.-H."/>
            <person name="Park Y.S."/>
        </authorList>
    </citation>
    <scope>NUCLEOTIDE SEQUENCE [LARGE SCALE GENOMIC DNA]</scope>
    <source>
        <strain evidence="9">ML311-T8</strain>
    </source>
</reference>
<dbReference type="Pfam" id="PF04932">
    <property type="entry name" value="Wzy_C"/>
    <property type="match status" value="1"/>
</dbReference>
<keyword evidence="5" id="KW-0802">TPR repeat</keyword>
<keyword evidence="4 6" id="KW-0472">Membrane</keyword>
<dbReference type="GO" id="GO:0016020">
    <property type="term" value="C:membrane"/>
    <property type="evidence" value="ECO:0007669"/>
    <property type="project" value="UniProtKB-SubCell"/>
</dbReference>
<feature type="repeat" description="TPR" evidence="5">
    <location>
        <begin position="447"/>
        <end position="480"/>
    </location>
</feature>
<evidence type="ECO:0000256" key="2">
    <source>
        <dbReference type="ARBA" id="ARBA00022692"/>
    </source>
</evidence>
<dbReference type="InterPro" id="IPR019734">
    <property type="entry name" value="TPR_rpt"/>
</dbReference>
<feature type="transmembrane region" description="Helical" evidence="6">
    <location>
        <begin position="171"/>
        <end position="196"/>
    </location>
</feature>
<evidence type="ECO:0000256" key="3">
    <source>
        <dbReference type="ARBA" id="ARBA00022989"/>
    </source>
</evidence>
<gene>
    <name evidence="8" type="ORF">EHS13_00705</name>
</gene>
<feature type="transmembrane region" description="Helical" evidence="6">
    <location>
        <begin position="106"/>
        <end position="127"/>
    </location>
</feature>
<dbReference type="KEGG" id="ppsc:EHS13_00705"/>
<feature type="transmembrane region" description="Helical" evidence="6">
    <location>
        <begin position="387"/>
        <end position="409"/>
    </location>
</feature>
<feature type="transmembrane region" description="Helical" evidence="6">
    <location>
        <begin position="52"/>
        <end position="72"/>
    </location>
</feature>
<feature type="domain" description="O-antigen ligase-related" evidence="7">
    <location>
        <begin position="171"/>
        <end position="310"/>
    </location>
</feature>
<dbReference type="PROSITE" id="PS50005">
    <property type="entry name" value="TPR"/>
    <property type="match status" value="1"/>
</dbReference>
<keyword evidence="9" id="KW-1185">Reference proteome</keyword>
<dbReference type="InterPro" id="IPR051533">
    <property type="entry name" value="WaaL-like"/>
</dbReference>
<dbReference type="EMBL" id="CP034235">
    <property type="protein sequence ID" value="QGQ93546.1"/>
    <property type="molecule type" value="Genomic_DNA"/>
</dbReference>
<evidence type="ECO:0000256" key="6">
    <source>
        <dbReference type="SAM" id="Phobius"/>
    </source>
</evidence>
<dbReference type="AlphaFoldDB" id="A0A6B8RDU1"/>
<feature type="transmembrane region" description="Helical" evidence="6">
    <location>
        <begin position="29"/>
        <end position="45"/>
    </location>
</feature>
<keyword evidence="2 6" id="KW-0812">Transmembrane</keyword>
<feature type="transmembrane region" description="Helical" evidence="6">
    <location>
        <begin position="332"/>
        <end position="350"/>
    </location>
</feature>
<evidence type="ECO:0000256" key="5">
    <source>
        <dbReference type="PROSITE-ProRule" id="PRU00339"/>
    </source>
</evidence>
<feature type="transmembrane region" description="Helical" evidence="6">
    <location>
        <begin position="139"/>
        <end position="159"/>
    </location>
</feature>
<dbReference type="Proteomes" id="UP000426246">
    <property type="component" value="Chromosome"/>
</dbReference>
<name>A0A6B8RDU1_9BACL</name>
<evidence type="ECO:0000256" key="4">
    <source>
        <dbReference type="ARBA" id="ARBA00023136"/>
    </source>
</evidence>
<dbReference type="InterPro" id="IPR007016">
    <property type="entry name" value="O-antigen_ligase-rel_domated"/>
</dbReference>
<feature type="transmembrane region" description="Helical" evidence="6">
    <location>
        <begin position="208"/>
        <end position="227"/>
    </location>
</feature>
<evidence type="ECO:0000313" key="9">
    <source>
        <dbReference type="Proteomes" id="UP000426246"/>
    </source>
</evidence>
<accession>A0A6B8RDU1</accession>
<feature type="transmembrane region" description="Helical" evidence="6">
    <location>
        <begin position="356"/>
        <end position="375"/>
    </location>
</feature>